<evidence type="ECO:0000313" key="2">
    <source>
        <dbReference type="Proteomes" id="UP000218231"/>
    </source>
</evidence>
<dbReference type="EMBL" id="LIAE01007076">
    <property type="protein sequence ID" value="PAV82186.1"/>
    <property type="molecule type" value="Genomic_DNA"/>
</dbReference>
<dbReference type="OrthoDB" id="5796941at2759"/>
<organism evidence="1 2">
    <name type="scientific">Diploscapter pachys</name>
    <dbReference type="NCBI Taxonomy" id="2018661"/>
    <lineage>
        <taxon>Eukaryota</taxon>
        <taxon>Metazoa</taxon>
        <taxon>Ecdysozoa</taxon>
        <taxon>Nematoda</taxon>
        <taxon>Chromadorea</taxon>
        <taxon>Rhabditida</taxon>
        <taxon>Rhabditina</taxon>
        <taxon>Rhabditomorpha</taxon>
        <taxon>Rhabditoidea</taxon>
        <taxon>Rhabditidae</taxon>
        <taxon>Diploscapter</taxon>
    </lineage>
</organism>
<protein>
    <submittedName>
        <fullName evidence="1">Uncharacterized protein</fullName>
    </submittedName>
</protein>
<accession>A0A2A2L7E1</accession>
<evidence type="ECO:0000313" key="1">
    <source>
        <dbReference type="EMBL" id="PAV82186.1"/>
    </source>
</evidence>
<gene>
    <name evidence="1" type="ORF">WR25_19263</name>
</gene>
<reference evidence="1 2" key="1">
    <citation type="journal article" date="2017" name="Curr. Biol.">
        <title>Genome architecture and evolution of a unichromosomal asexual nematode.</title>
        <authorList>
            <person name="Fradin H."/>
            <person name="Zegar C."/>
            <person name="Gutwein M."/>
            <person name="Lucas J."/>
            <person name="Kovtun M."/>
            <person name="Corcoran D."/>
            <person name="Baugh L.R."/>
            <person name="Kiontke K."/>
            <person name="Gunsalus K."/>
            <person name="Fitch D.H."/>
            <person name="Piano F."/>
        </authorList>
    </citation>
    <scope>NUCLEOTIDE SEQUENCE [LARGE SCALE GENOMIC DNA]</scope>
    <source>
        <strain evidence="1">PF1309</strain>
    </source>
</reference>
<sequence length="99" mass="11398">MLGTTPRLLPCLRTARIAQLGRFRLASTQQVENKEVWKEINRLASAGKWDNLNNMPEMFIRGKDKQDAYAAFQKIVSPLFSPSDYLMKLKNTAFYTNKT</sequence>
<proteinExistence type="predicted"/>
<dbReference type="AlphaFoldDB" id="A0A2A2L7E1"/>
<keyword evidence="2" id="KW-1185">Reference proteome</keyword>
<comment type="caution">
    <text evidence="1">The sequence shown here is derived from an EMBL/GenBank/DDBJ whole genome shotgun (WGS) entry which is preliminary data.</text>
</comment>
<name>A0A2A2L7E1_9BILA</name>
<dbReference type="Proteomes" id="UP000218231">
    <property type="component" value="Unassembled WGS sequence"/>
</dbReference>